<proteinExistence type="predicted"/>
<dbReference type="EMBL" id="FQVL01000003">
    <property type="protein sequence ID" value="SHE82273.1"/>
    <property type="molecule type" value="Genomic_DNA"/>
</dbReference>
<name>A0A1M4WMI9_9BACL</name>
<protein>
    <recommendedName>
        <fullName evidence="3">DUF3891 domain-containing protein</fullName>
    </recommendedName>
</protein>
<reference evidence="1 2" key="1">
    <citation type="submission" date="2016-11" db="EMBL/GenBank/DDBJ databases">
        <authorList>
            <person name="Jaros S."/>
            <person name="Januszkiewicz K."/>
            <person name="Wedrychowicz H."/>
        </authorList>
    </citation>
    <scope>NUCLEOTIDE SEQUENCE [LARGE SCALE GENOMIC DNA]</scope>
    <source>
        <strain evidence="1 2">DSM 44666</strain>
    </source>
</reference>
<dbReference type="OrthoDB" id="190426at2"/>
<dbReference type="Proteomes" id="UP000184476">
    <property type="component" value="Unassembled WGS sequence"/>
</dbReference>
<organism evidence="1 2">
    <name type="scientific">Seinonella peptonophila</name>
    <dbReference type="NCBI Taxonomy" id="112248"/>
    <lineage>
        <taxon>Bacteria</taxon>
        <taxon>Bacillati</taxon>
        <taxon>Bacillota</taxon>
        <taxon>Bacilli</taxon>
        <taxon>Bacillales</taxon>
        <taxon>Thermoactinomycetaceae</taxon>
        <taxon>Seinonella</taxon>
    </lineage>
</organism>
<dbReference type="RefSeq" id="WP_073154363.1">
    <property type="nucleotide sequence ID" value="NZ_FQVL01000003.1"/>
</dbReference>
<dbReference type="Pfam" id="PF13030">
    <property type="entry name" value="DUF3891"/>
    <property type="match status" value="1"/>
</dbReference>
<keyword evidence="2" id="KW-1185">Reference proteome</keyword>
<accession>A0A1M4WMI9</accession>
<evidence type="ECO:0000313" key="1">
    <source>
        <dbReference type="EMBL" id="SHE82273.1"/>
    </source>
</evidence>
<dbReference type="STRING" id="112248.SAMN05444392_103285"/>
<sequence>MIVRQRGDQYVLMNQHEHGLMAGEMAEHLFQVIRPREETLFAIRNHDIGWIELDRQVVWNEESNQPYSFMDYPLALKLEAYTNGIVTVENENLYAGYLCSKHYAYFIEKLTEPLAKEFLDREQARRQRIRKYFSADEKQYLIDNFRLLRFCDDLSLSICLHDPETGPHDWYQNGIQYNGSTYQWYWEDQTSLRLSPSLFKESFELQIPYRVFNQERQEIESGLYQWQILI</sequence>
<gene>
    <name evidence="1" type="ORF">SAMN05444392_103285</name>
</gene>
<evidence type="ECO:0008006" key="3">
    <source>
        <dbReference type="Google" id="ProtNLM"/>
    </source>
</evidence>
<dbReference type="AlphaFoldDB" id="A0A1M4WMI9"/>
<evidence type="ECO:0000313" key="2">
    <source>
        <dbReference type="Proteomes" id="UP000184476"/>
    </source>
</evidence>
<dbReference type="InterPro" id="IPR024992">
    <property type="entry name" value="DUF3891"/>
</dbReference>